<gene>
    <name evidence="3" type="ORF">jhhlp_001698</name>
</gene>
<organism evidence="3 4">
    <name type="scientific">Lomentospora prolificans</name>
    <dbReference type="NCBI Taxonomy" id="41688"/>
    <lineage>
        <taxon>Eukaryota</taxon>
        <taxon>Fungi</taxon>
        <taxon>Dikarya</taxon>
        <taxon>Ascomycota</taxon>
        <taxon>Pezizomycotina</taxon>
        <taxon>Sordariomycetes</taxon>
        <taxon>Hypocreomycetidae</taxon>
        <taxon>Microascales</taxon>
        <taxon>Microascaceae</taxon>
        <taxon>Lomentospora</taxon>
    </lineage>
</organism>
<dbReference type="Proteomes" id="UP000233524">
    <property type="component" value="Unassembled WGS sequence"/>
</dbReference>
<accession>A0A2N3NGY9</accession>
<evidence type="ECO:0000313" key="4">
    <source>
        <dbReference type="Proteomes" id="UP000233524"/>
    </source>
</evidence>
<dbReference type="InterPro" id="IPR052895">
    <property type="entry name" value="HetReg/Transcr_Mod"/>
</dbReference>
<feature type="domain" description="Heterokaryon incompatibility" evidence="2">
    <location>
        <begin position="56"/>
        <end position="190"/>
    </location>
</feature>
<sequence length="465" mass="53520">MERDKILNRQSGFKYPAMDAKKNVRLLRMSACVNTPFTLNYSLEAVSLEDLCTTRYTALSYTWGTADSDHDICEIKVGGRPFFVRRNLFSFLSVAAKTGLYGLIFIDAICINQLDNEDRRIQVQNMTSIYRNADEVISWLGIPAANRSKAMEALEQAKSFEHKKWTKEQWEGFRCISHHPYWSRIWVIQEVVLAQKVSVWCGQFRFPISLLGGVGSPADTILTHRLRPFLRRRKDVEAVVGTMDEITAELWKPTWVGDVYKSTVPDNLYELMAKFRDLGCSDPRDRLYGLLGIIHKRSAAAVEVDYSRDVRHAYRQALKVGIQELYWQRGPFARSPWSHVPYMTFLRDARDAFGIGEEEAAATVQEVLENSGFRELVQADLLEAQWDQETASLIPIFRRLVATSIPKDTDQMRFSRLYRLHARQYKLIDSASEKLRSVPLAQRRRMSPKRGIPNGGDDTRDFFAI</sequence>
<proteinExistence type="predicted"/>
<evidence type="ECO:0000256" key="1">
    <source>
        <dbReference type="SAM" id="MobiDB-lite"/>
    </source>
</evidence>
<protein>
    <recommendedName>
        <fullName evidence="2">Heterokaryon incompatibility domain-containing protein</fullName>
    </recommendedName>
</protein>
<dbReference type="OrthoDB" id="194358at2759"/>
<dbReference type="InParanoid" id="A0A2N3NGY9"/>
<dbReference type="AlphaFoldDB" id="A0A2N3NGY9"/>
<evidence type="ECO:0000259" key="2">
    <source>
        <dbReference type="Pfam" id="PF06985"/>
    </source>
</evidence>
<dbReference type="EMBL" id="NLAX01000005">
    <property type="protein sequence ID" value="PKS11710.1"/>
    <property type="molecule type" value="Genomic_DNA"/>
</dbReference>
<comment type="caution">
    <text evidence="3">The sequence shown here is derived from an EMBL/GenBank/DDBJ whole genome shotgun (WGS) entry which is preliminary data.</text>
</comment>
<dbReference type="VEuPathDB" id="FungiDB:jhhlp_001698"/>
<keyword evidence="4" id="KW-1185">Reference proteome</keyword>
<evidence type="ECO:0000313" key="3">
    <source>
        <dbReference type="EMBL" id="PKS11710.1"/>
    </source>
</evidence>
<reference evidence="3 4" key="1">
    <citation type="journal article" date="2017" name="G3 (Bethesda)">
        <title>First Draft Genome Sequence of the Pathogenic Fungus Lomentospora prolificans (Formerly Scedosporium prolificans).</title>
        <authorList>
            <person name="Luo R."/>
            <person name="Zimin A."/>
            <person name="Workman R."/>
            <person name="Fan Y."/>
            <person name="Pertea G."/>
            <person name="Grossman N."/>
            <person name="Wear M.P."/>
            <person name="Jia B."/>
            <person name="Miller H."/>
            <person name="Casadevall A."/>
            <person name="Timp W."/>
            <person name="Zhang S.X."/>
            <person name="Salzberg S.L."/>
        </authorList>
    </citation>
    <scope>NUCLEOTIDE SEQUENCE [LARGE SCALE GENOMIC DNA]</scope>
    <source>
        <strain evidence="3 4">JHH-5317</strain>
    </source>
</reference>
<dbReference type="PANTHER" id="PTHR24148">
    <property type="entry name" value="ANKYRIN REPEAT DOMAIN-CONTAINING PROTEIN 39 HOMOLOG-RELATED"/>
    <property type="match status" value="1"/>
</dbReference>
<dbReference type="Pfam" id="PF06985">
    <property type="entry name" value="HET"/>
    <property type="match status" value="1"/>
</dbReference>
<feature type="region of interest" description="Disordered" evidence="1">
    <location>
        <begin position="446"/>
        <end position="465"/>
    </location>
</feature>
<dbReference type="PANTHER" id="PTHR24148:SF73">
    <property type="entry name" value="HET DOMAIN PROTEIN (AFU_ORTHOLOGUE AFUA_8G01020)"/>
    <property type="match status" value="1"/>
</dbReference>
<name>A0A2N3NGY9_9PEZI</name>
<dbReference type="InterPro" id="IPR010730">
    <property type="entry name" value="HET"/>
</dbReference>